<feature type="compositionally biased region" description="Basic and acidic residues" evidence="1">
    <location>
        <begin position="244"/>
        <end position="253"/>
    </location>
</feature>
<organism evidence="3 4">
    <name type="scientific">Nonomuraea monospora</name>
    <dbReference type="NCBI Taxonomy" id="568818"/>
    <lineage>
        <taxon>Bacteria</taxon>
        <taxon>Bacillati</taxon>
        <taxon>Actinomycetota</taxon>
        <taxon>Actinomycetes</taxon>
        <taxon>Streptosporangiales</taxon>
        <taxon>Streptosporangiaceae</taxon>
        <taxon>Nonomuraea</taxon>
    </lineage>
</organism>
<name>A0ABN3D0Q0_9ACTN</name>
<dbReference type="InterPro" id="IPR012338">
    <property type="entry name" value="Beta-lactam/transpept-like"/>
</dbReference>
<comment type="caution">
    <text evidence="3">The sequence shown here is derived from an EMBL/GenBank/DDBJ whole genome shotgun (WGS) entry which is preliminary data.</text>
</comment>
<sequence length="443" mass="46489">MNVLQRRLQETADELVRSGAERGLQIAVYRHGEQVADVVAGLADPATGRPVTPGTPFHAFSAGKGLTATLVHVLAERGALDYDLPIAEVWPEFGAHGKGAATLRHAMTHATGVPGLPADLTPEDLCDWHRMCAVIADARPWWEPGSGTGYHSYTFGYIVGEVVRRVTGVPVARAFAEEVAGPLKAANELFLGVPRAELGRLARLEDAPEYAEQLSAPTREEPEAPAHNEPAGPTHGEPTTPPRGEPRAPKRENPAGPTRGEPTTPSREEAPAPTREKTAAPPRREPELAAASGPGGPAAFVVAPRGVRPRAAFGNRADVLSAAIPAAGQFTARAAARMYAALLGPVDGVRLISADRLRELSTPMVDDVDRVFGNRAVLSNGYVIGRLGADPADTPTVFGWAGSGGSYACADIATGVAFAITKNRLAADFSTAQRIGDVVAQVL</sequence>
<evidence type="ECO:0000313" key="3">
    <source>
        <dbReference type="EMBL" id="GAA2215355.1"/>
    </source>
</evidence>
<dbReference type="EMBL" id="BAAAQX010000049">
    <property type="protein sequence ID" value="GAA2215355.1"/>
    <property type="molecule type" value="Genomic_DNA"/>
</dbReference>
<dbReference type="Proteomes" id="UP001499843">
    <property type="component" value="Unassembled WGS sequence"/>
</dbReference>
<feature type="region of interest" description="Disordered" evidence="1">
    <location>
        <begin position="212"/>
        <end position="297"/>
    </location>
</feature>
<protein>
    <recommendedName>
        <fullName evidence="2">Beta-lactamase-related domain-containing protein</fullName>
    </recommendedName>
</protein>
<dbReference type="InterPro" id="IPR001466">
    <property type="entry name" value="Beta-lactam-related"/>
</dbReference>
<accession>A0ABN3D0Q0</accession>
<evidence type="ECO:0000256" key="1">
    <source>
        <dbReference type="SAM" id="MobiDB-lite"/>
    </source>
</evidence>
<gene>
    <name evidence="3" type="ORF">GCM10009850_108220</name>
</gene>
<feature type="domain" description="Beta-lactamase-related" evidence="2">
    <location>
        <begin position="10"/>
        <end position="427"/>
    </location>
</feature>
<keyword evidence="4" id="KW-1185">Reference proteome</keyword>
<evidence type="ECO:0000313" key="4">
    <source>
        <dbReference type="Proteomes" id="UP001499843"/>
    </source>
</evidence>
<proteinExistence type="predicted"/>
<feature type="compositionally biased region" description="Low complexity" evidence="1">
    <location>
        <begin position="288"/>
        <end position="297"/>
    </location>
</feature>
<dbReference type="Gene3D" id="3.40.710.10">
    <property type="entry name" value="DD-peptidase/beta-lactamase superfamily"/>
    <property type="match status" value="2"/>
</dbReference>
<dbReference type="Pfam" id="PF00144">
    <property type="entry name" value="Beta-lactamase"/>
    <property type="match status" value="1"/>
</dbReference>
<feature type="compositionally biased region" description="Basic and acidic residues" evidence="1">
    <location>
        <begin position="266"/>
        <end position="287"/>
    </location>
</feature>
<dbReference type="RefSeq" id="WP_344494044.1">
    <property type="nucleotide sequence ID" value="NZ_BAAAQX010000049.1"/>
</dbReference>
<dbReference type="SUPFAM" id="SSF56601">
    <property type="entry name" value="beta-lactamase/transpeptidase-like"/>
    <property type="match status" value="1"/>
</dbReference>
<dbReference type="PANTHER" id="PTHR43319">
    <property type="entry name" value="BETA-LACTAMASE-RELATED"/>
    <property type="match status" value="1"/>
</dbReference>
<evidence type="ECO:0000259" key="2">
    <source>
        <dbReference type="Pfam" id="PF00144"/>
    </source>
</evidence>
<dbReference type="InterPro" id="IPR052907">
    <property type="entry name" value="Beta-lactamase/esterase"/>
</dbReference>
<dbReference type="PANTHER" id="PTHR43319:SF3">
    <property type="entry name" value="BETA-LACTAMASE-RELATED DOMAIN-CONTAINING PROTEIN"/>
    <property type="match status" value="1"/>
</dbReference>
<reference evidence="3 4" key="1">
    <citation type="journal article" date="2019" name="Int. J. Syst. Evol. Microbiol.">
        <title>The Global Catalogue of Microorganisms (GCM) 10K type strain sequencing project: providing services to taxonomists for standard genome sequencing and annotation.</title>
        <authorList>
            <consortium name="The Broad Institute Genomics Platform"/>
            <consortium name="The Broad Institute Genome Sequencing Center for Infectious Disease"/>
            <person name="Wu L."/>
            <person name="Ma J."/>
        </authorList>
    </citation>
    <scope>NUCLEOTIDE SEQUENCE [LARGE SCALE GENOMIC DNA]</scope>
    <source>
        <strain evidence="3 4">JCM 16114</strain>
    </source>
</reference>